<feature type="chain" id="PRO_5014938583" description="Peptidase A1 domain-containing protein" evidence="6">
    <location>
        <begin position="27"/>
        <end position="459"/>
    </location>
</feature>
<dbReference type="Pfam" id="PF14543">
    <property type="entry name" value="TAXi_N"/>
    <property type="match status" value="1"/>
</dbReference>
<accession>A0A2N9HQS5</accession>
<evidence type="ECO:0000256" key="5">
    <source>
        <dbReference type="ARBA" id="ARBA00023180"/>
    </source>
</evidence>
<dbReference type="InterPro" id="IPR033121">
    <property type="entry name" value="PEPTIDASE_A1"/>
</dbReference>
<dbReference type="InterPro" id="IPR051708">
    <property type="entry name" value="Plant_Aspart_Prot_A1"/>
</dbReference>
<name>A0A2N9HQS5_FAGSY</name>
<evidence type="ECO:0000313" key="8">
    <source>
        <dbReference type="EMBL" id="SPD14612.1"/>
    </source>
</evidence>
<dbReference type="InterPro" id="IPR032799">
    <property type="entry name" value="TAXi_C"/>
</dbReference>
<dbReference type="GO" id="GO:0004190">
    <property type="term" value="F:aspartic-type endopeptidase activity"/>
    <property type="evidence" value="ECO:0007669"/>
    <property type="project" value="UniProtKB-KW"/>
</dbReference>
<evidence type="ECO:0000256" key="3">
    <source>
        <dbReference type="ARBA" id="ARBA00022750"/>
    </source>
</evidence>
<feature type="domain" description="Peptidase A1" evidence="7">
    <location>
        <begin position="102"/>
        <end position="452"/>
    </location>
</feature>
<dbReference type="InterPro" id="IPR034161">
    <property type="entry name" value="Pepsin-like_plant"/>
</dbReference>
<dbReference type="InterPro" id="IPR032861">
    <property type="entry name" value="TAXi_N"/>
</dbReference>
<dbReference type="EMBL" id="OIVN01003965">
    <property type="protein sequence ID" value="SPD14612.1"/>
    <property type="molecule type" value="Genomic_DNA"/>
</dbReference>
<keyword evidence="2" id="KW-0645">Protease</keyword>
<dbReference type="PANTHER" id="PTHR47967:SF136">
    <property type="match status" value="1"/>
</dbReference>
<evidence type="ECO:0000256" key="1">
    <source>
        <dbReference type="ARBA" id="ARBA00007447"/>
    </source>
</evidence>
<sequence length="459" mass="50947">MGTRNHSDVPIVFWSLLALLIHMLNCLGANGFSIKLIPRYSIDSSLFPQNLSLLEKNYRIAELSKARALHFKSMNFANLINSTKQGIQTLQPKIQYALSNLYAVQMYIGTVPYSAVLLMDSGSDDTWLQAEGCTNCFPLRGGNFQYHDSRTYRAVSCDHPLCNPRICERGLCFYVSSYISGSFSRGIVSAENFTFTGNGGFVSFLNVVFGAGFDNQNIVFGRTMGPNNVIAGVFGLGAGRRSFLRQLASDTNLRFSYCLPSSSSLVETYTYLRFGNDATISGDVTRRVQTTPMMPGIARYYVNVTGISMDGILLPIDPAVFVLQDDGNGGFAVDSGSGATFLVWNAYIVVKNEIIRYFWRYGWPPLEESQQLPYDLCYGVVPTTQALPTLTIHFIQANLVLDSKGVFQVIDNNMFCMVILPINELGTSLLGAFQQVDYRFLFDVRASTMSFVPETCLNN</sequence>
<comment type="similarity">
    <text evidence="1">Belongs to the peptidase A1 family.</text>
</comment>
<evidence type="ECO:0000256" key="4">
    <source>
        <dbReference type="ARBA" id="ARBA00022801"/>
    </source>
</evidence>
<keyword evidence="6" id="KW-0732">Signal</keyword>
<evidence type="ECO:0000256" key="2">
    <source>
        <dbReference type="ARBA" id="ARBA00022670"/>
    </source>
</evidence>
<proteinExistence type="inferred from homology"/>
<dbReference type="CDD" id="cd05476">
    <property type="entry name" value="pepsin_A_like_plant"/>
    <property type="match status" value="1"/>
</dbReference>
<keyword evidence="5" id="KW-0325">Glycoprotein</keyword>
<dbReference type="PANTHER" id="PTHR47967">
    <property type="entry name" value="OS07G0603500 PROTEIN-RELATED"/>
    <property type="match status" value="1"/>
</dbReference>
<dbReference type="Pfam" id="PF14541">
    <property type="entry name" value="TAXi_C"/>
    <property type="match status" value="1"/>
</dbReference>
<dbReference type="AlphaFoldDB" id="A0A2N9HQS5"/>
<keyword evidence="4" id="KW-0378">Hydrolase</keyword>
<dbReference type="PROSITE" id="PS51767">
    <property type="entry name" value="PEPTIDASE_A1"/>
    <property type="match status" value="1"/>
</dbReference>
<evidence type="ECO:0000256" key="6">
    <source>
        <dbReference type="SAM" id="SignalP"/>
    </source>
</evidence>
<reference evidence="8" key="1">
    <citation type="submission" date="2018-02" db="EMBL/GenBank/DDBJ databases">
        <authorList>
            <person name="Cohen D.B."/>
            <person name="Kent A.D."/>
        </authorList>
    </citation>
    <scope>NUCLEOTIDE SEQUENCE</scope>
</reference>
<dbReference type="Gene3D" id="2.40.70.10">
    <property type="entry name" value="Acid Proteases"/>
    <property type="match status" value="2"/>
</dbReference>
<organism evidence="8">
    <name type="scientific">Fagus sylvatica</name>
    <name type="common">Beechnut</name>
    <dbReference type="NCBI Taxonomy" id="28930"/>
    <lineage>
        <taxon>Eukaryota</taxon>
        <taxon>Viridiplantae</taxon>
        <taxon>Streptophyta</taxon>
        <taxon>Embryophyta</taxon>
        <taxon>Tracheophyta</taxon>
        <taxon>Spermatophyta</taxon>
        <taxon>Magnoliopsida</taxon>
        <taxon>eudicotyledons</taxon>
        <taxon>Gunneridae</taxon>
        <taxon>Pentapetalae</taxon>
        <taxon>rosids</taxon>
        <taxon>fabids</taxon>
        <taxon>Fagales</taxon>
        <taxon>Fagaceae</taxon>
        <taxon>Fagus</taxon>
    </lineage>
</organism>
<protein>
    <recommendedName>
        <fullName evidence="7">Peptidase A1 domain-containing protein</fullName>
    </recommendedName>
</protein>
<gene>
    <name evidence="8" type="ORF">FSB_LOCUS42494</name>
</gene>
<feature type="signal peptide" evidence="6">
    <location>
        <begin position="1"/>
        <end position="26"/>
    </location>
</feature>
<dbReference type="SUPFAM" id="SSF50630">
    <property type="entry name" value="Acid proteases"/>
    <property type="match status" value="1"/>
</dbReference>
<evidence type="ECO:0000259" key="7">
    <source>
        <dbReference type="PROSITE" id="PS51767"/>
    </source>
</evidence>
<keyword evidence="3" id="KW-0064">Aspartyl protease</keyword>
<dbReference type="GO" id="GO:0006508">
    <property type="term" value="P:proteolysis"/>
    <property type="evidence" value="ECO:0007669"/>
    <property type="project" value="UniProtKB-KW"/>
</dbReference>
<dbReference type="InterPro" id="IPR021109">
    <property type="entry name" value="Peptidase_aspartic_dom_sf"/>
</dbReference>